<name>A0A6G1CXV0_9ORYZ</name>
<feature type="non-terminal residue" evidence="1">
    <location>
        <position position="1"/>
    </location>
</feature>
<dbReference type="EMBL" id="SPHZ02000008">
    <property type="protein sequence ID" value="KAF0904950.1"/>
    <property type="molecule type" value="Genomic_DNA"/>
</dbReference>
<gene>
    <name evidence="1" type="ORF">E2562_039033</name>
</gene>
<sequence>HTLLGAQVGEDMLAQPINERAQERAASGTSHLHACVVSSSPLERGGMAASASRQN</sequence>
<reference evidence="1 2" key="1">
    <citation type="submission" date="2019-11" db="EMBL/GenBank/DDBJ databases">
        <title>Whole genome sequence of Oryza granulata.</title>
        <authorList>
            <person name="Li W."/>
        </authorList>
    </citation>
    <scope>NUCLEOTIDE SEQUENCE [LARGE SCALE GENOMIC DNA]</scope>
    <source>
        <strain evidence="2">cv. Menghai</strain>
        <tissue evidence="1">Leaf</tissue>
    </source>
</reference>
<evidence type="ECO:0000313" key="1">
    <source>
        <dbReference type="EMBL" id="KAF0904950.1"/>
    </source>
</evidence>
<protein>
    <submittedName>
        <fullName evidence="1">Uncharacterized protein</fullName>
    </submittedName>
</protein>
<accession>A0A6G1CXV0</accession>
<organism evidence="1 2">
    <name type="scientific">Oryza meyeriana var. granulata</name>
    <dbReference type="NCBI Taxonomy" id="110450"/>
    <lineage>
        <taxon>Eukaryota</taxon>
        <taxon>Viridiplantae</taxon>
        <taxon>Streptophyta</taxon>
        <taxon>Embryophyta</taxon>
        <taxon>Tracheophyta</taxon>
        <taxon>Spermatophyta</taxon>
        <taxon>Magnoliopsida</taxon>
        <taxon>Liliopsida</taxon>
        <taxon>Poales</taxon>
        <taxon>Poaceae</taxon>
        <taxon>BOP clade</taxon>
        <taxon>Oryzoideae</taxon>
        <taxon>Oryzeae</taxon>
        <taxon>Oryzinae</taxon>
        <taxon>Oryza</taxon>
        <taxon>Oryza meyeriana</taxon>
    </lineage>
</organism>
<keyword evidence="2" id="KW-1185">Reference proteome</keyword>
<dbReference type="Proteomes" id="UP000479710">
    <property type="component" value="Unassembled WGS sequence"/>
</dbReference>
<comment type="caution">
    <text evidence="1">The sequence shown here is derived from an EMBL/GenBank/DDBJ whole genome shotgun (WGS) entry which is preliminary data.</text>
</comment>
<dbReference type="AlphaFoldDB" id="A0A6G1CXV0"/>
<evidence type="ECO:0000313" key="2">
    <source>
        <dbReference type="Proteomes" id="UP000479710"/>
    </source>
</evidence>
<proteinExistence type="predicted"/>